<dbReference type="RefSeq" id="XP_022581934.1">
    <property type="nucleotide sequence ID" value="XM_022726719.1"/>
</dbReference>
<dbReference type="EMBL" id="KV878340">
    <property type="protein sequence ID" value="OJJ47424.1"/>
    <property type="molecule type" value="Genomic_DNA"/>
</dbReference>
<evidence type="ECO:0000313" key="2">
    <source>
        <dbReference type="Proteomes" id="UP000184188"/>
    </source>
</evidence>
<dbReference type="Proteomes" id="UP000184188">
    <property type="component" value="Unassembled WGS sequence"/>
</dbReference>
<dbReference type="VEuPathDB" id="FungiDB:ASPZODRAFT_165582"/>
<dbReference type="STRING" id="1073090.A0A1L9SK41"/>
<proteinExistence type="predicted"/>
<dbReference type="OrthoDB" id="5357075at2759"/>
<accession>A0A1L9SK41</accession>
<gene>
    <name evidence="1" type="ORF">ASPZODRAFT_165582</name>
</gene>
<keyword evidence="2" id="KW-1185">Reference proteome</keyword>
<evidence type="ECO:0000313" key="1">
    <source>
        <dbReference type="EMBL" id="OJJ47424.1"/>
    </source>
</evidence>
<dbReference type="AlphaFoldDB" id="A0A1L9SK41"/>
<dbReference type="GeneID" id="34613183"/>
<protein>
    <submittedName>
        <fullName evidence="1">Uncharacterized protein</fullName>
    </submittedName>
</protein>
<name>A0A1L9SK41_9EURO</name>
<reference evidence="2" key="1">
    <citation type="journal article" date="2017" name="Genome Biol.">
        <title>Comparative genomics reveals high biological diversity and specific adaptations in the industrially and medically important fungal genus Aspergillus.</title>
        <authorList>
            <person name="de Vries R.P."/>
            <person name="Riley R."/>
            <person name="Wiebenga A."/>
            <person name="Aguilar-Osorio G."/>
            <person name="Amillis S."/>
            <person name="Uchima C.A."/>
            <person name="Anderluh G."/>
            <person name="Asadollahi M."/>
            <person name="Askin M."/>
            <person name="Barry K."/>
            <person name="Battaglia E."/>
            <person name="Bayram O."/>
            <person name="Benocci T."/>
            <person name="Braus-Stromeyer S.A."/>
            <person name="Caldana C."/>
            <person name="Canovas D."/>
            <person name="Cerqueira G.C."/>
            <person name="Chen F."/>
            <person name="Chen W."/>
            <person name="Choi C."/>
            <person name="Clum A."/>
            <person name="Dos Santos R.A."/>
            <person name="Damasio A.R."/>
            <person name="Diallinas G."/>
            <person name="Emri T."/>
            <person name="Fekete E."/>
            <person name="Flipphi M."/>
            <person name="Freyberg S."/>
            <person name="Gallo A."/>
            <person name="Gournas C."/>
            <person name="Habgood R."/>
            <person name="Hainaut M."/>
            <person name="Harispe M.L."/>
            <person name="Henrissat B."/>
            <person name="Hilden K.S."/>
            <person name="Hope R."/>
            <person name="Hossain A."/>
            <person name="Karabika E."/>
            <person name="Karaffa L."/>
            <person name="Karanyi Z."/>
            <person name="Krasevec N."/>
            <person name="Kuo A."/>
            <person name="Kusch H."/>
            <person name="LaButti K."/>
            <person name="Lagendijk E.L."/>
            <person name="Lapidus A."/>
            <person name="Levasseur A."/>
            <person name="Lindquist E."/>
            <person name="Lipzen A."/>
            <person name="Logrieco A.F."/>
            <person name="MacCabe A."/>
            <person name="Maekelae M.R."/>
            <person name="Malavazi I."/>
            <person name="Melin P."/>
            <person name="Meyer V."/>
            <person name="Mielnichuk N."/>
            <person name="Miskei M."/>
            <person name="Molnar A.P."/>
            <person name="Mule G."/>
            <person name="Ngan C.Y."/>
            <person name="Orejas M."/>
            <person name="Orosz E."/>
            <person name="Ouedraogo J.P."/>
            <person name="Overkamp K.M."/>
            <person name="Park H.-S."/>
            <person name="Perrone G."/>
            <person name="Piumi F."/>
            <person name="Punt P.J."/>
            <person name="Ram A.F."/>
            <person name="Ramon A."/>
            <person name="Rauscher S."/>
            <person name="Record E."/>
            <person name="Riano-Pachon D.M."/>
            <person name="Robert V."/>
            <person name="Roehrig J."/>
            <person name="Ruller R."/>
            <person name="Salamov A."/>
            <person name="Salih N.S."/>
            <person name="Samson R.A."/>
            <person name="Sandor E."/>
            <person name="Sanguinetti M."/>
            <person name="Schuetze T."/>
            <person name="Sepcic K."/>
            <person name="Shelest E."/>
            <person name="Sherlock G."/>
            <person name="Sophianopoulou V."/>
            <person name="Squina F.M."/>
            <person name="Sun H."/>
            <person name="Susca A."/>
            <person name="Todd R.B."/>
            <person name="Tsang A."/>
            <person name="Unkles S.E."/>
            <person name="van de Wiele N."/>
            <person name="van Rossen-Uffink D."/>
            <person name="Oliveira J.V."/>
            <person name="Vesth T.C."/>
            <person name="Visser J."/>
            <person name="Yu J.-H."/>
            <person name="Zhou M."/>
            <person name="Andersen M.R."/>
            <person name="Archer D.B."/>
            <person name="Baker S.E."/>
            <person name="Benoit I."/>
            <person name="Brakhage A.A."/>
            <person name="Braus G.H."/>
            <person name="Fischer R."/>
            <person name="Frisvad J.C."/>
            <person name="Goldman G.H."/>
            <person name="Houbraken J."/>
            <person name="Oakley B."/>
            <person name="Pocsi I."/>
            <person name="Scazzocchio C."/>
            <person name="Seiboth B."/>
            <person name="vanKuyk P.A."/>
            <person name="Wortman J."/>
            <person name="Dyer P.S."/>
            <person name="Grigoriev I.V."/>
        </authorList>
    </citation>
    <scope>NUCLEOTIDE SEQUENCE [LARGE SCALE GENOMIC DNA]</scope>
    <source>
        <strain evidence="2">CBS 506.65</strain>
    </source>
</reference>
<organism evidence="1 2">
    <name type="scientific">Penicilliopsis zonata CBS 506.65</name>
    <dbReference type="NCBI Taxonomy" id="1073090"/>
    <lineage>
        <taxon>Eukaryota</taxon>
        <taxon>Fungi</taxon>
        <taxon>Dikarya</taxon>
        <taxon>Ascomycota</taxon>
        <taxon>Pezizomycotina</taxon>
        <taxon>Eurotiomycetes</taxon>
        <taxon>Eurotiomycetidae</taxon>
        <taxon>Eurotiales</taxon>
        <taxon>Aspergillaceae</taxon>
        <taxon>Penicilliopsis</taxon>
    </lineage>
</organism>
<sequence length="185" mass="20447">MSSFILHQCQSCRHVNHIDASLAAFPGSIHCSQCGFPMSDGNMKVEDELSTLLEKHLTMGVSQTGSRPQMSFVSTSCPAPSPIMYSISQHYHHSSHLASQTNGAQGSKSVQRYEATNDGLNTLTRHDVDPSSLSPDQLDLFMSSEDEQRSFSLQAWKGCQSIREQDLASRSRNVLSEATYMRTNC</sequence>